<evidence type="ECO:0000256" key="3">
    <source>
        <dbReference type="ARBA" id="ARBA00022475"/>
    </source>
</evidence>
<dbReference type="RefSeq" id="WP_164454164.1">
    <property type="nucleotide sequence ID" value="NZ_JAAIJQ010000059.1"/>
</dbReference>
<evidence type="ECO:0000313" key="9">
    <source>
        <dbReference type="Proteomes" id="UP000483379"/>
    </source>
</evidence>
<feature type="transmembrane region" description="Helical" evidence="7">
    <location>
        <begin position="12"/>
        <end position="32"/>
    </location>
</feature>
<name>A0A6M0K356_9GAMM</name>
<evidence type="ECO:0000256" key="2">
    <source>
        <dbReference type="ARBA" id="ARBA00010388"/>
    </source>
</evidence>
<dbReference type="GO" id="GO:0005886">
    <property type="term" value="C:plasma membrane"/>
    <property type="evidence" value="ECO:0007669"/>
    <property type="project" value="UniProtKB-SubCell"/>
</dbReference>
<proteinExistence type="inferred from homology"/>
<keyword evidence="5 7" id="KW-1133">Transmembrane helix</keyword>
<comment type="similarity">
    <text evidence="2">Belongs to the CPA3 antiporters (TC 2.A.63) subunit C family.</text>
</comment>
<reference evidence="8 9" key="1">
    <citation type="submission" date="2020-02" db="EMBL/GenBank/DDBJ databases">
        <title>Genome sequences of Thiorhodococcus mannitoliphagus and Thiorhodococcus minor, purple sulfur photosynthetic bacteria in the gammaproteobacterial family, Chromatiaceae.</title>
        <authorList>
            <person name="Aviles F.A."/>
            <person name="Meyer T.E."/>
            <person name="Kyndt J.A."/>
        </authorList>
    </citation>
    <scope>NUCLEOTIDE SEQUENCE [LARGE SCALE GENOMIC DNA]</scope>
    <source>
        <strain evidence="8 9">DSM 11518</strain>
    </source>
</reference>
<keyword evidence="6 7" id="KW-0472">Membrane</keyword>
<comment type="caution">
    <text evidence="8">The sequence shown here is derived from an EMBL/GenBank/DDBJ whole genome shotgun (WGS) entry which is preliminary data.</text>
</comment>
<protein>
    <submittedName>
        <fullName evidence="8">Sodium:proton antiporter</fullName>
    </submittedName>
</protein>
<keyword evidence="4 7" id="KW-0812">Transmembrane</keyword>
<evidence type="ECO:0000256" key="6">
    <source>
        <dbReference type="ARBA" id="ARBA00023136"/>
    </source>
</evidence>
<dbReference type="InterPro" id="IPR039428">
    <property type="entry name" value="NUOK/Mnh_C1-like"/>
</dbReference>
<dbReference type="PANTHER" id="PTHR34583">
    <property type="entry name" value="ANTIPORTER SUBUNIT MNHC2-RELATED"/>
    <property type="match status" value="1"/>
</dbReference>
<gene>
    <name evidence="8" type="ORF">G3446_17695</name>
</gene>
<dbReference type="AlphaFoldDB" id="A0A6M0K356"/>
<evidence type="ECO:0000256" key="1">
    <source>
        <dbReference type="ARBA" id="ARBA00004651"/>
    </source>
</evidence>
<dbReference type="Proteomes" id="UP000483379">
    <property type="component" value="Unassembled WGS sequence"/>
</dbReference>
<evidence type="ECO:0000313" key="8">
    <source>
        <dbReference type="EMBL" id="NEV63701.1"/>
    </source>
</evidence>
<evidence type="ECO:0000256" key="7">
    <source>
        <dbReference type="SAM" id="Phobius"/>
    </source>
</evidence>
<accession>A0A6M0K356</accession>
<dbReference type="Pfam" id="PF00420">
    <property type="entry name" value="Oxidored_q2"/>
    <property type="match status" value="1"/>
</dbReference>
<evidence type="ECO:0000256" key="4">
    <source>
        <dbReference type="ARBA" id="ARBA00022692"/>
    </source>
</evidence>
<sequence length="126" mass="13448">MLAFLDDPKILHGIYVLGTLTLFFIGLYGLLAKRHLLKVLISIAVMELSVYLLFVGLATSPGETAPILSDGLTEFAGMADPVPQALTLTAIVIGLAVLALGVSLAVQYHRLTGKADIARMTELKEL</sequence>
<feature type="transmembrane region" description="Helical" evidence="7">
    <location>
        <begin position="39"/>
        <end position="59"/>
    </location>
</feature>
<comment type="subcellular location">
    <subcellularLocation>
        <location evidence="1">Cell membrane</location>
        <topology evidence="1">Multi-pass membrane protein</topology>
    </subcellularLocation>
</comment>
<dbReference type="InterPro" id="IPR050601">
    <property type="entry name" value="CPA3_antiporter_subunitC"/>
</dbReference>
<dbReference type="PANTHER" id="PTHR34583:SF2">
    <property type="entry name" value="ANTIPORTER SUBUNIT MNHC2-RELATED"/>
    <property type="match status" value="1"/>
</dbReference>
<feature type="transmembrane region" description="Helical" evidence="7">
    <location>
        <begin position="85"/>
        <end position="106"/>
    </location>
</feature>
<dbReference type="Gene3D" id="1.10.287.3510">
    <property type="match status" value="1"/>
</dbReference>
<keyword evidence="9" id="KW-1185">Reference proteome</keyword>
<evidence type="ECO:0000256" key="5">
    <source>
        <dbReference type="ARBA" id="ARBA00022989"/>
    </source>
</evidence>
<organism evidence="8 9">
    <name type="scientific">Thiorhodococcus minor</name>
    <dbReference type="NCBI Taxonomy" id="57489"/>
    <lineage>
        <taxon>Bacteria</taxon>
        <taxon>Pseudomonadati</taxon>
        <taxon>Pseudomonadota</taxon>
        <taxon>Gammaproteobacteria</taxon>
        <taxon>Chromatiales</taxon>
        <taxon>Chromatiaceae</taxon>
        <taxon>Thiorhodococcus</taxon>
    </lineage>
</organism>
<dbReference type="EMBL" id="JAAIJQ010000059">
    <property type="protein sequence ID" value="NEV63701.1"/>
    <property type="molecule type" value="Genomic_DNA"/>
</dbReference>
<keyword evidence="3" id="KW-1003">Cell membrane</keyword>